<protein>
    <submittedName>
        <fullName evidence="1">Uncharacterized protein</fullName>
    </submittedName>
</protein>
<evidence type="ECO:0000313" key="1">
    <source>
        <dbReference type="EMBL" id="GAG29035.1"/>
    </source>
</evidence>
<accession>X0WEG7</accession>
<dbReference type="AlphaFoldDB" id="X0WEG7"/>
<dbReference type="EMBL" id="BARS01049014">
    <property type="protein sequence ID" value="GAG29035.1"/>
    <property type="molecule type" value="Genomic_DNA"/>
</dbReference>
<gene>
    <name evidence="1" type="ORF">S01H1_73359</name>
</gene>
<proteinExistence type="predicted"/>
<name>X0WEG7_9ZZZZ</name>
<sequence length="130" mass="14302">QPQWEGPWKFEGPLPVGDKQGCYAVEKDSQIIYIGSGVSRGGGIYEGCGIGARIGHIIVWDKSVSRTIMTRLYKPRPKWEGISGIYTIGFDVEFAYLALSLEAYLISRMIPERNAVRTSSTSNIALSADS</sequence>
<comment type="caution">
    <text evidence="1">The sequence shown here is derived from an EMBL/GenBank/DDBJ whole genome shotgun (WGS) entry which is preliminary data.</text>
</comment>
<reference evidence="1" key="1">
    <citation type="journal article" date="2014" name="Front. Microbiol.">
        <title>High frequency of phylogenetically diverse reductive dehalogenase-homologous genes in deep subseafloor sedimentary metagenomes.</title>
        <authorList>
            <person name="Kawai M."/>
            <person name="Futagami T."/>
            <person name="Toyoda A."/>
            <person name="Takaki Y."/>
            <person name="Nishi S."/>
            <person name="Hori S."/>
            <person name="Arai W."/>
            <person name="Tsubouchi T."/>
            <person name="Morono Y."/>
            <person name="Uchiyama I."/>
            <person name="Ito T."/>
            <person name="Fujiyama A."/>
            <person name="Inagaki F."/>
            <person name="Takami H."/>
        </authorList>
    </citation>
    <scope>NUCLEOTIDE SEQUENCE</scope>
    <source>
        <strain evidence="1">Expedition CK06-06</strain>
    </source>
</reference>
<feature type="non-terminal residue" evidence="1">
    <location>
        <position position="1"/>
    </location>
</feature>
<organism evidence="1">
    <name type="scientific">marine sediment metagenome</name>
    <dbReference type="NCBI Taxonomy" id="412755"/>
    <lineage>
        <taxon>unclassified sequences</taxon>
        <taxon>metagenomes</taxon>
        <taxon>ecological metagenomes</taxon>
    </lineage>
</organism>